<organism evidence="1 2">
    <name type="scientific">Microbacterium phyllosphaerae</name>
    <dbReference type="NCBI Taxonomy" id="124798"/>
    <lineage>
        <taxon>Bacteria</taxon>
        <taxon>Bacillati</taxon>
        <taxon>Actinomycetota</taxon>
        <taxon>Actinomycetes</taxon>
        <taxon>Micrococcales</taxon>
        <taxon>Microbacteriaceae</taxon>
        <taxon>Microbacterium</taxon>
    </lineage>
</organism>
<accession>A0ABS4WL37</accession>
<proteinExistence type="predicted"/>
<protein>
    <submittedName>
        <fullName evidence="1">Uncharacterized protein</fullName>
    </submittedName>
</protein>
<comment type="caution">
    <text evidence="1">The sequence shown here is derived from an EMBL/GenBank/DDBJ whole genome shotgun (WGS) entry which is preliminary data.</text>
</comment>
<evidence type="ECO:0000313" key="2">
    <source>
        <dbReference type="Proteomes" id="UP000703720"/>
    </source>
</evidence>
<evidence type="ECO:0000313" key="1">
    <source>
        <dbReference type="EMBL" id="MBP2376848.1"/>
    </source>
</evidence>
<sequence length="53" mass="5717">MAKKKNLTTQVTLSNESAERIKIRVAARNTKRAASSKVTVSYGSVEALVGVPR</sequence>
<dbReference type="Proteomes" id="UP000703720">
    <property type="component" value="Unassembled WGS sequence"/>
</dbReference>
<dbReference type="EMBL" id="JAGIOA010000001">
    <property type="protein sequence ID" value="MBP2376848.1"/>
    <property type="molecule type" value="Genomic_DNA"/>
</dbReference>
<gene>
    <name evidence="1" type="ORF">JOF42_000343</name>
</gene>
<dbReference type="RefSeq" id="WP_210096270.1">
    <property type="nucleotide sequence ID" value="NZ_BAAAIO010000001.1"/>
</dbReference>
<keyword evidence="2" id="KW-1185">Reference proteome</keyword>
<reference evidence="1 2" key="1">
    <citation type="submission" date="2021-03" db="EMBL/GenBank/DDBJ databases">
        <title>Sequencing the genomes of 1000 actinobacteria strains.</title>
        <authorList>
            <person name="Klenk H.-P."/>
        </authorList>
    </citation>
    <scope>NUCLEOTIDE SEQUENCE [LARGE SCALE GENOMIC DNA]</scope>
    <source>
        <strain evidence="1 2">DSM 13468</strain>
    </source>
</reference>
<name>A0ABS4WL37_9MICO</name>